<dbReference type="InterPro" id="IPR001789">
    <property type="entry name" value="Sig_transdc_resp-reg_receiver"/>
</dbReference>
<evidence type="ECO:0000259" key="5">
    <source>
        <dbReference type="PROSITE" id="PS50110"/>
    </source>
</evidence>
<name>A0A2W2C771_9HYPH</name>
<dbReference type="GO" id="GO:0003677">
    <property type="term" value="F:DNA binding"/>
    <property type="evidence" value="ECO:0007669"/>
    <property type="project" value="UniProtKB-KW"/>
</dbReference>
<dbReference type="PROSITE" id="PS00622">
    <property type="entry name" value="HTH_LUXR_1"/>
    <property type="match status" value="1"/>
</dbReference>
<dbReference type="InterPro" id="IPR000792">
    <property type="entry name" value="Tscrpt_reg_LuxR_C"/>
</dbReference>
<comment type="caution">
    <text evidence="6">The sequence shown here is derived from an EMBL/GenBank/DDBJ whole genome shotgun (WGS) entry which is preliminary data.</text>
</comment>
<feature type="domain" description="Response regulatory" evidence="5">
    <location>
        <begin position="5"/>
        <end position="122"/>
    </location>
</feature>
<evidence type="ECO:0000256" key="3">
    <source>
        <dbReference type="PROSITE-ProRule" id="PRU00169"/>
    </source>
</evidence>
<dbReference type="Proteomes" id="UP000248795">
    <property type="component" value="Unassembled WGS sequence"/>
</dbReference>
<dbReference type="InterPro" id="IPR011006">
    <property type="entry name" value="CheY-like_superfamily"/>
</dbReference>
<dbReference type="CDD" id="cd06170">
    <property type="entry name" value="LuxR_C_like"/>
    <property type="match status" value="1"/>
</dbReference>
<dbReference type="RefSeq" id="WP_111199417.1">
    <property type="nucleotide sequence ID" value="NZ_QKVK01000007.1"/>
</dbReference>
<protein>
    <submittedName>
        <fullName evidence="6">DNA-binding response regulator</fullName>
    </submittedName>
</protein>
<evidence type="ECO:0000313" key="7">
    <source>
        <dbReference type="Proteomes" id="UP000248795"/>
    </source>
</evidence>
<dbReference type="SMART" id="SM00448">
    <property type="entry name" value="REC"/>
    <property type="match status" value="1"/>
</dbReference>
<evidence type="ECO:0000313" key="6">
    <source>
        <dbReference type="EMBL" id="PZF76033.1"/>
    </source>
</evidence>
<reference evidence="7" key="1">
    <citation type="submission" date="2018-06" db="EMBL/GenBank/DDBJ databases">
        <title>Aestuariibacter litoralis strain KCTC 52945T.</title>
        <authorList>
            <person name="Li X."/>
            <person name="Salam N."/>
            <person name="Li J.-L."/>
            <person name="Chen Y.-M."/>
            <person name="Yang Z.-W."/>
            <person name="Zhang L.-Y."/>
            <person name="Han M.-X."/>
            <person name="Xiao M."/>
            <person name="Li W.-J."/>
        </authorList>
    </citation>
    <scope>NUCLEOTIDE SEQUENCE [LARGE SCALE GENOMIC DNA]</scope>
    <source>
        <strain evidence="7">KCTC 52945</strain>
    </source>
</reference>
<dbReference type="Gene3D" id="3.40.50.2300">
    <property type="match status" value="1"/>
</dbReference>
<dbReference type="PROSITE" id="PS50110">
    <property type="entry name" value="RESPONSE_REGULATORY"/>
    <property type="match status" value="1"/>
</dbReference>
<keyword evidence="7" id="KW-1185">Reference proteome</keyword>
<dbReference type="InterPro" id="IPR058245">
    <property type="entry name" value="NreC/VraR/RcsB-like_REC"/>
</dbReference>
<evidence type="ECO:0000256" key="2">
    <source>
        <dbReference type="ARBA" id="ARBA00023125"/>
    </source>
</evidence>
<dbReference type="PROSITE" id="PS50043">
    <property type="entry name" value="HTH_LUXR_2"/>
    <property type="match status" value="1"/>
</dbReference>
<keyword evidence="1 3" id="KW-0597">Phosphoprotein</keyword>
<proteinExistence type="predicted"/>
<feature type="domain" description="HTH luxR-type" evidence="4">
    <location>
        <begin position="145"/>
        <end position="210"/>
    </location>
</feature>
<dbReference type="PRINTS" id="PR00038">
    <property type="entry name" value="HTHLUXR"/>
</dbReference>
<dbReference type="Pfam" id="PF00196">
    <property type="entry name" value="GerE"/>
    <property type="match status" value="1"/>
</dbReference>
<evidence type="ECO:0000256" key="1">
    <source>
        <dbReference type="ARBA" id="ARBA00022553"/>
    </source>
</evidence>
<dbReference type="PANTHER" id="PTHR45566">
    <property type="entry name" value="HTH-TYPE TRANSCRIPTIONAL REGULATOR YHJB-RELATED"/>
    <property type="match status" value="1"/>
</dbReference>
<dbReference type="InterPro" id="IPR051015">
    <property type="entry name" value="EvgA-like"/>
</dbReference>
<dbReference type="GO" id="GO:0000160">
    <property type="term" value="P:phosphorelay signal transduction system"/>
    <property type="evidence" value="ECO:0007669"/>
    <property type="project" value="InterPro"/>
</dbReference>
<dbReference type="AlphaFoldDB" id="A0A2W2C771"/>
<organism evidence="6 7">
    <name type="scientific">Aestuariivirga litoralis</name>
    <dbReference type="NCBI Taxonomy" id="2650924"/>
    <lineage>
        <taxon>Bacteria</taxon>
        <taxon>Pseudomonadati</taxon>
        <taxon>Pseudomonadota</taxon>
        <taxon>Alphaproteobacteria</taxon>
        <taxon>Hyphomicrobiales</taxon>
        <taxon>Aestuariivirgaceae</taxon>
        <taxon>Aestuariivirga</taxon>
    </lineage>
</organism>
<dbReference type="Pfam" id="PF00072">
    <property type="entry name" value="Response_reg"/>
    <property type="match status" value="1"/>
</dbReference>
<keyword evidence="2 6" id="KW-0238">DNA-binding</keyword>
<evidence type="ECO:0000259" key="4">
    <source>
        <dbReference type="PROSITE" id="PS50043"/>
    </source>
</evidence>
<dbReference type="SUPFAM" id="SSF46894">
    <property type="entry name" value="C-terminal effector domain of the bipartite response regulators"/>
    <property type="match status" value="1"/>
</dbReference>
<dbReference type="InterPro" id="IPR016032">
    <property type="entry name" value="Sig_transdc_resp-reg_C-effctor"/>
</dbReference>
<feature type="modified residue" description="4-aspartylphosphate" evidence="3">
    <location>
        <position position="57"/>
    </location>
</feature>
<gene>
    <name evidence="6" type="ORF">DK847_15425</name>
</gene>
<dbReference type="GO" id="GO:0006355">
    <property type="term" value="P:regulation of DNA-templated transcription"/>
    <property type="evidence" value="ECO:0007669"/>
    <property type="project" value="InterPro"/>
</dbReference>
<accession>A0A2W2C771</accession>
<dbReference type="PANTHER" id="PTHR45566:SF1">
    <property type="entry name" value="HTH-TYPE TRANSCRIPTIONAL REGULATOR YHJB-RELATED"/>
    <property type="match status" value="1"/>
</dbReference>
<dbReference type="EMBL" id="QKVK01000007">
    <property type="protein sequence ID" value="PZF76033.1"/>
    <property type="molecule type" value="Genomic_DNA"/>
</dbReference>
<dbReference type="CDD" id="cd17535">
    <property type="entry name" value="REC_NarL-like"/>
    <property type="match status" value="1"/>
</dbReference>
<sequence length="217" mass="22769">MAATRILIVDDHPLFREALKQAVAGGVSNAQVTLAGSLDQATAILDKDDDLDLVLLDLRMPGVQGLSGLIYLRAQYPNVPVAVITAADDPGLVQKALNLNASGFIPKTAGIDTIVGAVNALLRGGIWVPEGAAQPSAADKEAEEIARRVATLTAQQIRVLMMLKEGLLNKQIAYELNVSEATIKAHVSAILQKLNVSSRTQAVIAAARIDGVAAAEH</sequence>
<dbReference type="SUPFAM" id="SSF52172">
    <property type="entry name" value="CheY-like"/>
    <property type="match status" value="1"/>
</dbReference>
<dbReference type="SMART" id="SM00421">
    <property type="entry name" value="HTH_LUXR"/>
    <property type="match status" value="1"/>
</dbReference>